<feature type="active site" evidence="2">
    <location>
        <position position="236"/>
    </location>
</feature>
<evidence type="ECO:0000313" key="6">
    <source>
        <dbReference type="Proteomes" id="UP000250266"/>
    </source>
</evidence>
<proteinExistence type="inferred from homology"/>
<keyword evidence="6" id="KW-1185">Reference proteome</keyword>
<dbReference type="GO" id="GO:0006508">
    <property type="term" value="P:proteolysis"/>
    <property type="evidence" value="ECO:0007669"/>
    <property type="project" value="UniProtKB-KW"/>
</dbReference>
<dbReference type="InterPro" id="IPR033121">
    <property type="entry name" value="PEPTIDASE_A1"/>
</dbReference>
<gene>
    <name evidence="5" type="ORF">K432DRAFT_300462</name>
</gene>
<accession>A0A8E2E842</accession>
<organism evidence="5 6">
    <name type="scientific">Lepidopterella palustris CBS 459.81</name>
    <dbReference type="NCBI Taxonomy" id="1314670"/>
    <lineage>
        <taxon>Eukaryota</taxon>
        <taxon>Fungi</taxon>
        <taxon>Dikarya</taxon>
        <taxon>Ascomycota</taxon>
        <taxon>Pezizomycotina</taxon>
        <taxon>Dothideomycetes</taxon>
        <taxon>Pleosporomycetidae</taxon>
        <taxon>Mytilinidiales</taxon>
        <taxon>Argynnaceae</taxon>
        <taxon>Lepidopterella</taxon>
    </lineage>
</organism>
<dbReference type="GO" id="GO:0000324">
    <property type="term" value="C:fungal-type vacuole"/>
    <property type="evidence" value="ECO:0007669"/>
    <property type="project" value="TreeGrafter"/>
</dbReference>
<comment type="similarity">
    <text evidence="1">Belongs to the peptidase A1 family.</text>
</comment>
<evidence type="ECO:0000256" key="2">
    <source>
        <dbReference type="PIRSR" id="PIRSR601461-1"/>
    </source>
</evidence>
<dbReference type="InterPro" id="IPR021109">
    <property type="entry name" value="Peptidase_aspartic_dom_sf"/>
</dbReference>
<dbReference type="PANTHER" id="PTHR47966:SF51">
    <property type="entry name" value="BETA-SITE APP-CLEAVING ENZYME, ISOFORM A-RELATED"/>
    <property type="match status" value="1"/>
</dbReference>
<feature type="domain" description="Peptidase A1" evidence="4">
    <location>
        <begin position="7"/>
        <end position="337"/>
    </location>
</feature>
<keyword evidence="3" id="KW-1015">Disulfide bond</keyword>
<feature type="active site" evidence="2">
    <location>
        <position position="25"/>
    </location>
</feature>
<dbReference type="InterPro" id="IPR001461">
    <property type="entry name" value="Aspartic_peptidase_A1"/>
</dbReference>
<evidence type="ECO:0000313" key="5">
    <source>
        <dbReference type="EMBL" id="OCK79150.1"/>
    </source>
</evidence>
<dbReference type="PANTHER" id="PTHR47966">
    <property type="entry name" value="BETA-SITE APP-CLEAVING ENZYME, ISOFORM A-RELATED"/>
    <property type="match status" value="1"/>
</dbReference>
<evidence type="ECO:0000256" key="1">
    <source>
        <dbReference type="ARBA" id="ARBA00007447"/>
    </source>
</evidence>
<feature type="disulfide bond" evidence="3">
    <location>
        <begin position="38"/>
        <end position="43"/>
    </location>
</feature>
<dbReference type="Pfam" id="PF00026">
    <property type="entry name" value="Asp"/>
    <property type="match status" value="1"/>
</dbReference>
<keyword evidence="5" id="KW-0645">Protease</keyword>
<dbReference type="Gene3D" id="2.40.70.10">
    <property type="entry name" value="Acid Proteases"/>
    <property type="match status" value="2"/>
</dbReference>
<dbReference type="AlphaFoldDB" id="A0A8E2E842"/>
<dbReference type="Proteomes" id="UP000250266">
    <property type="component" value="Unassembled WGS sequence"/>
</dbReference>
<dbReference type="EMBL" id="KV745020">
    <property type="protein sequence ID" value="OCK79150.1"/>
    <property type="molecule type" value="Genomic_DNA"/>
</dbReference>
<feature type="non-terminal residue" evidence="5">
    <location>
        <position position="1"/>
    </location>
</feature>
<dbReference type="SUPFAM" id="SSF50630">
    <property type="entry name" value="Acid proteases"/>
    <property type="match status" value="1"/>
</dbReference>
<dbReference type="OrthoDB" id="771136at2759"/>
<sequence>NLENLQYFTIINVGTPPRPFRSPIDISRSDMFTFSTECEDEACRGHYQYSPSSSKTHNGDGTPARFMYNGFRGTGHVSQDTLTIAGLQVRDQLFHELDQVTRIPTILWRHDFDSILGLAPPDEAWSLLRINNPFASMVLQSLLPRNVIYIALGATEGRNAVPGEINFGGINPEMFEGTIVDIPLSNVTGPDRGNHDPFETGPPLLNGPWRVEARGLSWGGDESDSYNLSGFTARLDTVESFIWLPSEVFFRLREIIQPDSIPFWLDSVNCSKIMELPDLTFNLGGQYFELGPMDYALEMEFGNLGNIDELDFTVLGTPFLRCYYNVLDFDRRSVGCEYHPFTQLSRC</sequence>
<dbReference type="PROSITE" id="PS51767">
    <property type="entry name" value="PEPTIDASE_A1"/>
    <property type="match status" value="1"/>
</dbReference>
<reference evidence="5 6" key="1">
    <citation type="journal article" date="2016" name="Nat. Commun.">
        <title>Ectomycorrhizal ecology is imprinted in the genome of the dominant symbiotic fungus Cenococcum geophilum.</title>
        <authorList>
            <consortium name="DOE Joint Genome Institute"/>
            <person name="Peter M."/>
            <person name="Kohler A."/>
            <person name="Ohm R.A."/>
            <person name="Kuo A."/>
            <person name="Krutzmann J."/>
            <person name="Morin E."/>
            <person name="Arend M."/>
            <person name="Barry K.W."/>
            <person name="Binder M."/>
            <person name="Choi C."/>
            <person name="Clum A."/>
            <person name="Copeland A."/>
            <person name="Grisel N."/>
            <person name="Haridas S."/>
            <person name="Kipfer T."/>
            <person name="LaButti K."/>
            <person name="Lindquist E."/>
            <person name="Lipzen A."/>
            <person name="Maire R."/>
            <person name="Meier B."/>
            <person name="Mihaltcheva S."/>
            <person name="Molinier V."/>
            <person name="Murat C."/>
            <person name="Poggeler S."/>
            <person name="Quandt C.A."/>
            <person name="Sperisen C."/>
            <person name="Tritt A."/>
            <person name="Tisserant E."/>
            <person name="Crous P.W."/>
            <person name="Henrissat B."/>
            <person name="Nehls U."/>
            <person name="Egli S."/>
            <person name="Spatafora J.W."/>
            <person name="Grigoriev I.V."/>
            <person name="Martin F.M."/>
        </authorList>
    </citation>
    <scope>NUCLEOTIDE SEQUENCE [LARGE SCALE GENOMIC DNA]</scope>
    <source>
        <strain evidence="5 6">CBS 459.81</strain>
    </source>
</reference>
<dbReference type="GO" id="GO:0004190">
    <property type="term" value="F:aspartic-type endopeptidase activity"/>
    <property type="evidence" value="ECO:0007669"/>
    <property type="project" value="InterPro"/>
</dbReference>
<evidence type="ECO:0000256" key="3">
    <source>
        <dbReference type="PIRSR" id="PIRSR601461-2"/>
    </source>
</evidence>
<protein>
    <submittedName>
        <fullName evidence="5">Acid protease</fullName>
    </submittedName>
</protein>
<keyword evidence="5" id="KW-0378">Hydrolase</keyword>
<evidence type="ECO:0000259" key="4">
    <source>
        <dbReference type="PROSITE" id="PS51767"/>
    </source>
</evidence>
<name>A0A8E2E842_9PEZI</name>
<dbReference type="PRINTS" id="PR00792">
    <property type="entry name" value="PEPSIN"/>
</dbReference>